<sequence>MMDKVVVYRDGEELGEVELTAKRMTLGRDPASDIPLNDLSVSRSHARLTKVFNDYFIEDLNSTNGTFLNDRAVTKHMVRDRDCLRIGSFELRFVLQQQGDDELDRTVVLQRPAAVARTAPARPAPAAPLAPKTAHLRFFRGPMKGMMERVERSLYTIGRPGSEVAAIARRPQGFFLLHIGGDRYPRINNKEITTTRGVQLNEGDVIEVGENLAEISFVQSSQNQSRAS</sequence>
<name>A0A831W2N3_9GAMM</name>
<feature type="domain" description="FHA" evidence="1">
    <location>
        <begin position="24"/>
        <end position="73"/>
    </location>
</feature>
<dbReference type="SUPFAM" id="SSF49879">
    <property type="entry name" value="SMAD/FHA domain"/>
    <property type="match status" value="2"/>
</dbReference>
<dbReference type="EMBL" id="DRKP01000056">
    <property type="protein sequence ID" value="HEB95764.1"/>
    <property type="molecule type" value="Genomic_DNA"/>
</dbReference>
<dbReference type="PROSITE" id="PS50006">
    <property type="entry name" value="FHA_DOMAIN"/>
    <property type="match status" value="1"/>
</dbReference>
<dbReference type="PANTHER" id="PTHR23308">
    <property type="entry name" value="NUCLEAR INHIBITOR OF PROTEIN PHOSPHATASE-1"/>
    <property type="match status" value="1"/>
</dbReference>
<evidence type="ECO:0000313" key="2">
    <source>
        <dbReference type="EMBL" id="HEB95764.1"/>
    </source>
</evidence>
<protein>
    <submittedName>
        <fullName evidence="2">FHA domain-containing protein</fullName>
    </submittedName>
</protein>
<dbReference type="CDD" id="cd00060">
    <property type="entry name" value="FHA"/>
    <property type="match status" value="1"/>
</dbReference>
<dbReference type="AlphaFoldDB" id="A0A831W2N3"/>
<dbReference type="Gene3D" id="2.60.200.20">
    <property type="match status" value="1"/>
</dbReference>
<reference evidence="2" key="1">
    <citation type="journal article" date="2020" name="mSystems">
        <title>Genome- and Community-Level Interaction Insights into Carbon Utilization and Element Cycling Functions of Hydrothermarchaeota in Hydrothermal Sediment.</title>
        <authorList>
            <person name="Zhou Z."/>
            <person name="Liu Y."/>
            <person name="Xu W."/>
            <person name="Pan J."/>
            <person name="Luo Z.H."/>
            <person name="Li M."/>
        </authorList>
    </citation>
    <scope>NUCLEOTIDE SEQUENCE [LARGE SCALE GENOMIC DNA]</scope>
    <source>
        <strain evidence="2">HyVt-443</strain>
    </source>
</reference>
<dbReference type="SMART" id="SM00240">
    <property type="entry name" value="FHA"/>
    <property type="match status" value="1"/>
</dbReference>
<proteinExistence type="predicted"/>
<comment type="caution">
    <text evidence="2">The sequence shown here is derived from an EMBL/GenBank/DDBJ whole genome shotgun (WGS) entry which is preliminary data.</text>
</comment>
<dbReference type="Pfam" id="PF00498">
    <property type="entry name" value="FHA"/>
    <property type="match status" value="1"/>
</dbReference>
<dbReference type="Proteomes" id="UP000886251">
    <property type="component" value="Unassembled WGS sequence"/>
</dbReference>
<gene>
    <name evidence="2" type="ORF">ENI96_04955</name>
</gene>
<dbReference type="InterPro" id="IPR008984">
    <property type="entry name" value="SMAD_FHA_dom_sf"/>
</dbReference>
<evidence type="ECO:0000259" key="1">
    <source>
        <dbReference type="PROSITE" id="PS50006"/>
    </source>
</evidence>
<organism evidence="2">
    <name type="scientific">Sedimenticola thiotaurini</name>
    <dbReference type="NCBI Taxonomy" id="1543721"/>
    <lineage>
        <taxon>Bacteria</taxon>
        <taxon>Pseudomonadati</taxon>
        <taxon>Pseudomonadota</taxon>
        <taxon>Gammaproteobacteria</taxon>
        <taxon>Chromatiales</taxon>
        <taxon>Sedimenticolaceae</taxon>
        <taxon>Sedimenticola</taxon>
    </lineage>
</organism>
<accession>A0A831W2N3</accession>
<dbReference type="InterPro" id="IPR000253">
    <property type="entry name" value="FHA_dom"/>
</dbReference>
<dbReference type="InterPro" id="IPR050923">
    <property type="entry name" value="Cell_Proc_Reg/RNA_Proc"/>
</dbReference>